<sequence>MHSSFPRFVERRFIRLWNYRAETVPAANIVNAVHVFA</sequence>
<organism evidence="1 2">
    <name type="scientific">Caballeronia sordidicola</name>
    <name type="common">Burkholderia sordidicola</name>
    <dbReference type="NCBI Taxonomy" id="196367"/>
    <lineage>
        <taxon>Bacteria</taxon>
        <taxon>Pseudomonadati</taxon>
        <taxon>Pseudomonadota</taxon>
        <taxon>Betaproteobacteria</taxon>
        <taxon>Burkholderiales</taxon>
        <taxon>Burkholderiaceae</taxon>
        <taxon>Caballeronia</taxon>
    </lineage>
</organism>
<evidence type="ECO:0000313" key="2">
    <source>
        <dbReference type="Proteomes" id="UP000194546"/>
    </source>
</evidence>
<proteinExistence type="predicted"/>
<reference evidence="1 2" key="1">
    <citation type="submission" date="2017-03" db="EMBL/GenBank/DDBJ databases">
        <title>Genome analysis of strain PAMC 26510.</title>
        <authorList>
            <person name="Oh H.-M."/>
            <person name="Yang J.-A."/>
        </authorList>
    </citation>
    <scope>NUCLEOTIDE SEQUENCE [LARGE SCALE GENOMIC DNA]</scope>
    <source>
        <strain evidence="1 2">PAMC 26510</strain>
    </source>
</reference>
<dbReference type="AlphaFoldDB" id="A0A242M905"/>
<name>A0A242M905_CABSO</name>
<accession>A0A242M905</accession>
<gene>
    <name evidence="1" type="ORF">PAMC26510_31095</name>
</gene>
<protein>
    <submittedName>
        <fullName evidence="1">Uncharacterized protein</fullName>
    </submittedName>
</protein>
<dbReference type="Proteomes" id="UP000194546">
    <property type="component" value="Unassembled WGS sequence"/>
</dbReference>
<dbReference type="EMBL" id="NBTY01000196">
    <property type="protein sequence ID" value="OTP67382.1"/>
    <property type="molecule type" value="Genomic_DNA"/>
</dbReference>
<comment type="caution">
    <text evidence="1">The sequence shown here is derived from an EMBL/GenBank/DDBJ whole genome shotgun (WGS) entry which is preliminary data.</text>
</comment>
<evidence type="ECO:0000313" key="1">
    <source>
        <dbReference type="EMBL" id="OTP67382.1"/>
    </source>
</evidence>